<dbReference type="EMBL" id="JBFOLJ010000001">
    <property type="protein sequence ID" value="KAL2555777.1"/>
    <property type="molecule type" value="Genomic_DNA"/>
</dbReference>
<protein>
    <submittedName>
        <fullName evidence="1">Uncharacterized protein</fullName>
    </submittedName>
</protein>
<evidence type="ECO:0000313" key="1">
    <source>
        <dbReference type="EMBL" id="KAL2555777.1"/>
    </source>
</evidence>
<name>A0ABD1X1B3_9LAMI</name>
<keyword evidence="2" id="KW-1185">Reference proteome</keyword>
<sequence length="116" mass="12698">MASHADAGEFMAILENVQLADALLSDYLISRVQQLEADAVVHNPSIHAPKGAVLGRPLPENRGSILLLKAEENHQSPCFESNGTLMRQLQQCQCIRRHPGYAQTAGYFHGMFAAVD</sequence>
<dbReference type="Proteomes" id="UP001604277">
    <property type="component" value="Unassembled WGS sequence"/>
</dbReference>
<gene>
    <name evidence="1" type="ORF">Fot_00516</name>
</gene>
<evidence type="ECO:0000313" key="2">
    <source>
        <dbReference type="Proteomes" id="UP001604277"/>
    </source>
</evidence>
<dbReference type="AlphaFoldDB" id="A0ABD1X1B3"/>
<organism evidence="1 2">
    <name type="scientific">Forsythia ovata</name>
    <dbReference type="NCBI Taxonomy" id="205694"/>
    <lineage>
        <taxon>Eukaryota</taxon>
        <taxon>Viridiplantae</taxon>
        <taxon>Streptophyta</taxon>
        <taxon>Embryophyta</taxon>
        <taxon>Tracheophyta</taxon>
        <taxon>Spermatophyta</taxon>
        <taxon>Magnoliopsida</taxon>
        <taxon>eudicotyledons</taxon>
        <taxon>Gunneridae</taxon>
        <taxon>Pentapetalae</taxon>
        <taxon>asterids</taxon>
        <taxon>lamiids</taxon>
        <taxon>Lamiales</taxon>
        <taxon>Oleaceae</taxon>
        <taxon>Forsythieae</taxon>
        <taxon>Forsythia</taxon>
    </lineage>
</organism>
<comment type="caution">
    <text evidence="1">The sequence shown here is derived from an EMBL/GenBank/DDBJ whole genome shotgun (WGS) entry which is preliminary data.</text>
</comment>
<accession>A0ABD1X1B3</accession>
<reference evidence="2" key="1">
    <citation type="submission" date="2024-07" db="EMBL/GenBank/DDBJ databases">
        <title>Two chromosome-level genome assemblies of Korean endemic species Abeliophyllum distichum and Forsythia ovata (Oleaceae).</title>
        <authorList>
            <person name="Jang H."/>
        </authorList>
    </citation>
    <scope>NUCLEOTIDE SEQUENCE [LARGE SCALE GENOMIC DNA]</scope>
</reference>
<proteinExistence type="predicted"/>